<comment type="caution">
    <text evidence="1">The sequence shown here is derived from an EMBL/GenBank/DDBJ whole genome shotgun (WGS) entry which is preliminary data.</text>
</comment>
<dbReference type="Proteomes" id="UP000546162">
    <property type="component" value="Unassembled WGS sequence"/>
</dbReference>
<keyword evidence="2" id="KW-1185">Reference proteome</keyword>
<protein>
    <submittedName>
        <fullName evidence="1">Uncharacterized protein</fullName>
    </submittedName>
</protein>
<evidence type="ECO:0000313" key="1">
    <source>
        <dbReference type="EMBL" id="MBB4742284.1"/>
    </source>
</evidence>
<sequence length="173" mass="19261">MSVPAGEFRRWLDGLAAGGDTLDWDPASEHAEFRAWIASVYAGNGAMTMPWLERLIHERRRDLVVHALRRVKDRAEAELGSFDGPAVTTVAPSDEEPNGIVRCGYGDRITELTSDRVTVTVADRVQDWIARDRRVVWPVCPEHGRGLHAMLDDGTPSWICGHTHHRVSTIVDG</sequence>
<dbReference type="AlphaFoldDB" id="A0A7W7H1L2"/>
<name>A0A7W7H1L2_9ACTN</name>
<gene>
    <name evidence="1" type="ORF">BJY16_005743</name>
</gene>
<organism evidence="1 2">
    <name type="scientific">Actinoplanes octamycinicus</name>
    <dbReference type="NCBI Taxonomy" id="135948"/>
    <lineage>
        <taxon>Bacteria</taxon>
        <taxon>Bacillati</taxon>
        <taxon>Actinomycetota</taxon>
        <taxon>Actinomycetes</taxon>
        <taxon>Micromonosporales</taxon>
        <taxon>Micromonosporaceae</taxon>
        <taxon>Actinoplanes</taxon>
    </lineage>
</organism>
<evidence type="ECO:0000313" key="2">
    <source>
        <dbReference type="Proteomes" id="UP000546162"/>
    </source>
</evidence>
<proteinExistence type="predicted"/>
<dbReference type="EMBL" id="JACHNB010000001">
    <property type="protein sequence ID" value="MBB4742284.1"/>
    <property type="molecule type" value="Genomic_DNA"/>
</dbReference>
<reference evidence="1 2" key="1">
    <citation type="submission" date="2020-08" db="EMBL/GenBank/DDBJ databases">
        <title>Sequencing the genomes of 1000 actinobacteria strains.</title>
        <authorList>
            <person name="Klenk H.-P."/>
        </authorList>
    </citation>
    <scope>NUCLEOTIDE SEQUENCE [LARGE SCALE GENOMIC DNA]</scope>
    <source>
        <strain evidence="1 2">DSM 45809</strain>
    </source>
</reference>
<accession>A0A7W7H1L2</accession>
<dbReference type="RefSeq" id="WP_185042672.1">
    <property type="nucleotide sequence ID" value="NZ_BAABFG010000005.1"/>
</dbReference>